<reference evidence="1 2" key="1">
    <citation type="submission" date="2016-05" db="EMBL/GenBank/DDBJ databases">
        <title>A degradative enzymes factory behind the ericoid mycorrhizal symbiosis.</title>
        <authorList>
            <consortium name="DOE Joint Genome Institute"/>
            <person name="Martino E."/>
            <person name="Morin E."/>
            <person name="Grelet G."/>
            <person name="Kuo A."/>
            <person name="Kohler A."/>
            <person name="Daghino S."/>
            <person name="Barry K."/>
            <person name="Choi C."/>
            <person name="Cichocki N."/>
            <person name="Clum A."/>
            <person name="Copeland A."/>
            <person name="Hainaut M."/>
            <person name="Haridas S."/>
            <person name="Labutti K."/>
            <person name="Lindquist E."/>
            <person name="Lipzen A."/>
            <person name="Khouja H.-R."/>
            <person name="Murat C."/>
            <person name="Ohm R."/>
            <person name="Olson A."/>
            <person name="Spatafora J."/>
            <person name="Veneault-Fourrey C."/>
            <person name="Henrissat B."/>
            <person name="Grigoriev I."/>
            <person name="Martin F."/>
            <person name="Perotto S."/>
        </authorList>
    </citation>
    <scope>NUCLEOTIDE SEQUENCE [LARGE SCALE GENOMIC DNA]</scope>
    <source>
        <strain evidence="1 2">UAMH 7357</strain>
    </source>
</reference>
<gene>
    <name evidence="1" type="ORF">NA56DRAFT_647284</name>
</gene>
<dbReference type="AlphaFoldDB" id="A0A2J6PYT4"/>
<dbReference type="Proteomes" id="UP000235672">
    <property type="component" value="Unassembled WGS sequence"/>
</dbReference>
<evidence type="ECO:0000313" key="1">
    <source>
        <dbReference type="EMBL" id="PMD19199.1"/>
    </source>
</evidence>
<protein>
    <submittedName>
        <fullName evidence="1">Uncharacterized protein</fullName>
    </submittedName>
</protein>
<dbReference type="OrthoDB" id="5410365at2759"/>
<proteinExistence type="predicted"/>
<sequence>MNEVKEQKVTSFVSRGAANTLTAVGIGGIGDAKVAASVDSKTRAVSSFIAPGERVIGVQYRKIKFRLFSSNKVDTSFLEDNPNRWVMLFGGDRAGVGTYLRPSWRRLPT</sequence>
<keyword evidence="2" id="KW-1185">Reference proteome</keyword>
<dbReference type="EMBL" id="KZ613490">
    <property type="protein sequence ID" value="PMD19199.1"/>
    <property type="molecule type" value="Genomic_DNA"/>
</dbReference>
<organism evidence="1 2">
    <name type="scientific">Hyaloscypha hepaticicola</name>
    <dbReference type="NCBI Taxonomy" id="2082293"/>
    <lineage>
        <taxon>Eukaryota</taxon>
        <taxon>Fungi</taxon>
        <taxon>Dikarya</taxon>
        <taxon>Ascomycota</taxon>
        <taxon>Pezizomycotina</taxon>
        <taxon>Leotiomycetes</taxon>
        <taxon>Helotiales</taxon>
        <taxon>Hyaloscyphaceae</taxon>
        <taxon>Hyaloscypha</taxon>
    </lineage>
</organism>
<evidence type="ECO:0000313" key="2">
    <source>
        <dbReference type="Proteomes" id="UP000235672"/>
    </source>
</evidence>
<name>A0A2J6PYT4_9HELO</name>
<accession>A0A2J6PYT4</accession>